<evidence type="ECO:0000313" key="1">
    <source>
        <dbReference type="EMBL" id="QDJ28588.1"/>
    </source>
</evidence>
<sequence length="82" mass="9796">MTLWRHFDIVDLTDRTHLLVEQHISYLKDIEFDQSYEISLIRESVLPKETCEFWTYLLTIEKGAELYATCRSKIYVKGIEPI</sequence>
<name>A0A7L4WE19_9LACT</name>
<dbReference type="AlphaFoldDB" id="A0A7L4WE19"/>
<dbReference type="Proteomes" id="UP000516280">
    <property type="component" value="Chromosome"/>
</dbReference>
<dbReference type="EMBL" id="CP017195">
    <property type="protein sequence ID" value="QDJ28588.1"/>
    <property type="molecule type" value="Genomic_DNA"/>
</dbReference>
<dbReference type="RefSeq" id="WP_109834034.1">
    <property type="nucleotide sequence ID" value="NZ_CP017195.1"/>
</dbReference>
<organism evidence="1 2">
    <name type="scientific">Pseudolactococcus paracarnosus</name>
    <dbReference type="NCBI Taxonomy" id="2749962"/>
    <lineage>
        <taxon>Bacteria</taxon>
        <taxon>Bacillati</taxon>
        <taxon>Bacillota</taxon>
        <taxon>Bacilli</taxon>
        <taxon>Lactobacillales</taxon>
        <taxon>Streptococcaceae</taxon>
        <taxon>Pseudolactococcus</taxon>
    </lineage>
</organism>
<reference evidence="1 2" key="1">
    <citation type="submission" date="2016-09" db="EMBL/GenBank/DDBJ databases">
        <title>Lactic acid bacteria from MAP meat Genome sequencing and assembly.</title>
        <authorList>
            <person name="Behr J."/>
            <person name="Hilgarth M."/>
            <person name="Vogel R.F."/>
        </authorList>
    </citation>
    <scope>NUCLEOTIDE SEQUENCE [LARGE SCALE GENOMIC DNA]</scope>
    <source>
        <strain evidence="1 2">TMW21615</strain>
    </source>
</reference>
<accession>A0A7L4WE19</accession>
<proteinExistence type="predicted"/>
<dbReference type="KEGG" id="lpaa:BHS01_08650"/>
<gene>
    <name evidence="1" type="ORF">BHS01_08650</name>
</gene>
<evidence type="ECO:0000313" key="2">
    <source>
        <dbReference type="Proteomes" id="UP000516280"/>
    </source>
</evidence>
<protein>
    <submittedName>
        <fullName evidence="1">Uncharacterized protein</fullName>
    </submittedName>
</protein>